<gene>
    <name evidence="1" type="ORF">UV61_C0008G0063</name>
</gene>
<dbReference type="Proteomes" id="UP000034050">
    <property type="component" value="Unassembled WGS sequence"/>
</dbReference>
<dbReference type="AlphaFoldDB" id="A0A0G1CLJ6"/>
<comment type="caution">
    <text evidence="1">The sequence shown here is derived from an EMBL/GenBank/DDBJ whole genome shotgun (WGS) entry which is preliminary data.</text>
</comment>
<dbReference type="STRING" id="1618446.UV61_C0008G0063"/>
<dbReference type="Gene3D" id="2.60.40.10">
    <property type="entry name" value="Immunoglobulins"/>
    <property type="match status" value="1"/>
</dbReference>
<accession>A0A0G1CLJ6</accession>
<dbReference type="PATRIC" id="fig|1618446.3.peg.929"/>
<evidence type="ECO:0000313" key="2">
    <source>
        <dbReference type="Proteomes" id="UP000034050"/>
    </source>
</evidence>
<reference evidence="1 2" key="1">
    <citation type="journal article" date="2015" name="Nature">
        <title>rRNA introns, odd ribosomes, and small enigmatic genomes across a large radiation of phyla.</title>
        <authorList>
            <person name="Brown C.T."/>
            <person name="Hug L.A."/>
            <person name="Thomas B.C."/>
            <person name="Sharon I."/>
            <person name="Castelle C.J."/>
            <person name="Singh A."/>
            <person name="Wilkins M.J."/>
            <person name="Williams K.H."/>
            <person name="Banfield J.F."/>
        </authorList>
    </citation>
    <scope>NUCLEOTIDE SEQUENCE [LARGE SCALE GENOMIC DNA]</scope>
</reference>
<dbReference type="Gene3D" id="3.20.20.80">
    <property type="entry name" value="Glycosidases"/>
    <property type="match status" value="1"/>
</dbReference>
<dbReference type="InterPro" id="IPR013783">
    <property type="entry name" value="Ig-like_fold"/>
</dbReference>
<name>A0A0G1CLJ6_9BACT</name>
<dbReference type="Gene3D" id="2.60.120.260">
    <property type="entry name" value="Galactose-binding domain-like"/>
    <property type="match status" value="1"/>
</dbReference>
<dbReference type="EMBL" id="LCFD01000008">
    <property type="protein sequence ID" value="KKS86610.1"/>
    <property type="molecule type" value="Genomic_DNA"/>
</dbReference>
<sequence>MKQFLNPAMSLGMKFTTTIIVIGLLFIGFPVSRALGVSDNLVNNGGFEDGTASGWLFGQVNRAVYPNSVYPGAQAGNYWLDTSIPCSGCVSDLGDELTVAYDVLENTVIGQRYSAEIYFRSPQGGSAEFVVWALGGEVQESFGTGIITGSSEWQRLNLTFEIAQPGHNQLRLQVYYKTIGSIQYQFDGLSLVSKPWIIGHKYLYHHLPTGTYWGGPYSYDFEGWNECYVCSGVNGSANPRRIVGPEPWRREFGNGDGFTYPYLGIYDDSNVEMMKYLIDSQQKAGVEGWGIGFWSDALPQAPPVPKDNWYYGGWKTLVNDLIPYFQQTGFKFYVTDEMTYDWDLSQPPNTERMKNHANAILQTFKTEPTYLRINGKMVYFLPMVFIYKQQNRLAELTTALHEVESTLGETVFWLGYNDRFDDYALWNGVPISAFLDGYGLTGSIFDDTTTQGKIDFYSGVAQQLNSQQKGLVMGVISGFEAYYYNGDDSRIYRRNQGQRFTKAIDVFQGIRPRPVISFVTQAEWQEGKTIEPAVTWDDDTSTDPYKYLKMLATSLAKTTFVLPTLPPATKVDPLRAGEVYGKDAQLLGNTLPNQMAKNQVTTATVTFKNTGGAPWTQQTLTENAQGWYRLKVTPDWTSAFEVDLATSDMIAQGQQKVFTFSITAPSQAGSYDLTISMDHFGFGLFGETLTKTVTVTDVASPVPSPSFTPIDLKTLLGNYLLPADAHYEPADNKVNMFDAEYIIHWL</sequence>
<protein>
    <recommendedName>
        <fullName evidence="3">CBM-cenC domain-containing protein</fullName>
    </recommendedName>
</protein>
<organism evidence="1 2">
    <name type="scientific">Candidatus Gottesmanbacteria bacterium GW2011_GWB1_43_11</name>
    <dbReference type="NCBI Taxonomy" id="1618446"/>
    <lineage>
        <taxon>Bacteria</taxon>
        <taxon>Candidatus Gottesmaniibacteriota</taxon>
    </lineage>
</organism>
<proteinExistence type="predicted"/>
<dbReference type="SUPFAM" id="SSF49785">
    <property type="entry name" value="Galactose-binding domain-like"/>
    <property type="match status" value="1"/>
</dbReference>
<evidence type="ECO:0008006" key="3">
    <source>
        <dbReference type="Google" id="ProtNLM"/>
    </source>
</evidence>
<dbReference type="InterPro" id="IPR008979">
    <property type="entry name" value="Galactose-bd-like_sf"/>
</dbReference>
<evidence type="ECO:0000313" key="1">
    <source>
        <dbReference type="EMBL" id="KKS86610.1"/>
    </source>
</evidence>